<dbReference type="GO" id="GO:0005737">
    <property type="term" value="C:cytoplasm"/>
    <property type="evidence" value="ECO:0007669"/>
    <property type="project" value="UniProtKB-SubCell"/>
</dbReference>
<accession>A0A516H5H0</accession>
<keyword evidence="3 6" id="KW-0808">Transferase</keyword>
<dbReference type="Gene3D" id="3.40.250.10">
    <property type="entry name" value="Rhodanese-like domain"/>
    <property type="match status" value="2"/>
</dbReference>
<dbReference type="OrthoDB" id="9781034at2"/>
<dbReference type="RefSeq" id="WP_144258035.1">
    <property type="nucleotide sequence ID" value="NZ_CP041636.1"/>
</dbReference>
<dbReference type="KEGG" id="fer:FNB15_17965"/>
<evidence type="ECO:0000256" key="1">
    <source>
        <dbReference type="ARBA" id="ARBA00004496"/>
    </source>
</evidence>
<dbReference type="PROSITE" id="PS00683">
    <property type="entry name" value="RHODANESE_2"/>
    <property type="match status" value="1"/>
</dbReference>
<name>A0A516H5H0_9PROT</name>
<feature type="domain" description="Rhodanese" evidence="7">
    <location>
        <begin position="169"/>
        <end position="284"/>
    </location>
</feature>
<gene>
    <name evidence="8" type="primary">sseA</name>
    <name evidence="8" type="ORF">FNB15_17965</name>
</gene>
<keyword evidence="4" id="KW-0677">Repeat</keyword>
<dbReference type="InterPro" id="IPR001307">
    <property type="entry name" value="Thiosulphate_STrfase_CS"/>
</dbReference>
<dbReference type="SMART" id="SM00450">
    <property type="entry name" value="RHOD"/>
    <property type="match status" value="2"/>
</dbReference>
<protein>
    <recommendedName>
        <fullName evidence="6">Sulfurtransferase</fullName>
    </recommendedName>
</protein>
<dbReference type="PROSITE" id="PS50206">
    <property type="entry name" value="RHODANESE_3"/>
    <property type="match status" value="2"/>
</dbReference>
<dbReference type="InterPro" id="IPR045078">
    <property type="entry name" value="TST/MPST-like"/>
</dbReference>
<reference evidence="8 9" key="1">
    <citation type="submission" date="2019-07" db="EMBL/GenBank/DDBJ databases">
        <title>Genome sequencing for Ferrovibrio sp. K5.</title>
        <authorList>
            <person name="Park S.-J."/>
        </authorList>
    </citation>
    <scope>NUCLEOTIDE SEQUENCE [LARGE SCALE GENOMIC DNA]</scope>
    <source>
        <strain evidence="8 9">K5</strain>
    </source>
</reference>
<dbReference type="InterPro" id="IPR001763">
    <property type="entry name" value="Rhodanese-like_dom"/>
</dbReference>
<dbReference type="PANTHER" id="PTHR11364:SF27">
    <property type="entry name" value="SULFURTRANSFERASE"/>
    <property type="match status" value="1"/>
</dbReference>
<dbReference type="FunFam" id="3.40.250.10:FF:000001">
    <property type="entry name" value="Sulfurtransferase"/>
    <property type="match status" value="1"/>
</dbReference>
<dbReference type="SUPFAM" id="SSF52821">
    <property type="entry name" value="Rhodanese/Cell cycle control phosphatase"/>
    <property type="match status" value="2"/>
</dbReference>
<dbReference type="Pfam" id="PF00581">
    <property type="entry name" value="Rhodanese"/>
    <property type="match status" value="2"/>
</dbReference>
<dbReference type="CDD" id="cd01449">
    <property type="entry name" value="TST_Repeat_2"/>
    <property type="match status" value="1"/>
</dbReference>
<evidence type="ECO:0000259" key="7">
    <source>
        <dbReference type="PROSITE" id="PS50206"/>
    </source>
</evidence>
<comment type="subcellular location">
    <subcellularLocation>
        <location evidence="1">Cytoplasm</location>
    </subcellularLocation>
</comment>
<evidence type="ECO:0000256" key="5">
    <source>
        <dbReference type="ARBA" id="ARBA00051793"/>
    </source>
</evidence>
<evidence type="ECO:0000256" key="6">
    <source>
        <dbReference type="RuleBase" id="RU000507"/>
    </source>
</evidence>
<dbReference type="InterPro" id="IPR036873">
    <property type="entry name" value="Rhodanese-like_dom_sf"/>
</dbReference>
<comment type="catalytic activity">
    <reaction evidence="5">
        <text>2-oxo-3-sulfanylpropanoate + [thioredoxin]-dithiol = [thioredoxin]-disulfide + hydrogen sulfide + pyruvate + H(+)</text>
        <dbReference type="Rhea" id="RHEA:21740"/>
        <dbReference type="Rhea" id="RHEA-COMP:10698"/>
        <dbReference type="Rhea" id="RHEA-COMP:10700"/>
        <dbReference type="ChEBI" id="CHEBI:15361"/>
        <dbReference type="ChEBI" id="CHEBI:15378"/>
        <dbReference type="ChEBI" id="CHEBI:29919"/>
        <dbReference type="ChEBI" id="CHEBI:29950"/>
        <dbReference type="ChEBI" id="CHEBI:50058"/>
        <dbReference type="ChEBI" id="CHEBI:57678"/>
        <dbReference type="EC" id="2.8.1.2"/>
    </reaction>
    <physiologicalReaction direction="left-to-right" evidence="5">
        <dbReference type="Rhea" id="RHEA:21741"/>
    </physiologicalReaction>
</comment>
<keyword evidence="9" id="KW-1185">Reference proteome</keyword>
<feature type="domain" description="Rhodanese" evidence="7">
    <location>
        <begin position="21"/>
        <end position="139"/>
    </location>
</feature>
<evidence type="ECO:0000256" key="2">
    <source>
        <dbReference type="ARBA" id="ARBA00022490"/>
    </source>
</evidence>
<dbReference type="GO" id="GO:0004792">
    <property type="term" value="F:thiosulfate-cyanide sulfurtransferase activity"/>
    <property type="evidence" value="ECO:0007669"/>
    <property type="project" value="InterPro"/>
</dbReference>
<dbReference type="AlphaFoldDB" id="A0A516H5H0"/>
<evidence type="ECO:0000313" key="9">
    <source>
        <dbReference type="Proteomes" id="UP000317496"/>
    </source>
</evidence>
<sequence length="286" mass="31488">MSSYVNPDALVSTEWLAEHLKAPDLRIVDASWYLPTMSRNGKAEYNDAHIPGAVFFDIDEIADLDVPLPHMLPNPEKFAARMRRLGIGDGNRIVVYDGSDVHLSAPRAWWMFRVFGHTDVAVLNGGFKKWKAEGRPVEDLPPLPRERHFTARRNDLLVRDVDQVRTNIGSKREQVVDARSKGRFDGTEAEPRIGLRGGHIPGSLNVPSSLMTDPTTGLFQSAEALKDIFGKAGVDLSKPVVNTCGSGVSACILTLGMHLLGHRQVAVYDGSWTEWAGRTDLPAEVA</sequence>
<evidence type="ECO:0000313" key="8">
    <source>
        <dbReference type="EMBL" id="QDO99039.1"/>
    </source>
</evidence>
<evidence type="ECO:0000256" key="4">
    <source>
        <dbReference type="ARBA" id="ARBA00022737"/>
    </source>
</evidence>
<proteinExistence type="predicted"/>
<dbReference type="EMBL" id="CP041636">
    <property type="protein sequence ID" value="QDO99039.1"/>
    <property type="molecule type" value="Genomic_DNA"/>
</dbReference>
<dbReference type="PROSITE" id="PS00380">
    <property type="entry name" value="RHODANESE_1"/>
    <property type="match status" value="1"/>
</dbReference>
<dbReference type="PANTHER" id="PTHR11364">
    <property type="entry name" value="THIOSULFATE SULFERTANSFERASE"/>
    <property type="match status" value="1"/>
</dbReference>
<dbReference type="FunFam" id="3.40.250.10:FF:000015">
    <property type="entry name" value="Sulfurtransferase"/>
    <property type="match status" value="1"/>
</dbReference>
<dbReference type="CDD" id="cd01448">
    <property type="entry name" value="TST_Repeat_1"/>
    <property type="match status" value="1"/>
</dbReference>
<evidence type="ECO:0000256" key="3">
    <source>
        <dbReference type="ARBA" id="ARBA00022679"/>
    </source>
</evidence>
<keyword evidence="2" id="KW-0963">Cytoplasm</keyword>
<organism evidence="8 9">
    <name type="scientific">Ferrovibrio terrae</name>
    <dbReference type="NCBI Taxonomy" id="2594003"/>
    <lineage>
        <taxon>Bacteria</taxon>
        <taxon>Pseudomonadati</taxon>
        <taxon>Pseudomonadota</taxon>
        <taxon>Alphaproteobacteria</taxon>
        <taxon>Rhodospirillales</taxon>
        <taxon>Rhodospirillaceae</taxon>
        <taxon>Ferrovibrio</taxon>
    </lineage>
</organism>
<dbReference type="NCBIfam" id="NF008557">
    <property type="entry name" value="PRK11493.1"/>
    <property type="match status" value="1"/>
</dbReference>
<keyword evidence="8" id="KW-0670">Pyruvate</keyword>
<dbReference type="Proteomes" id="UP000317496">
    <property type="component" value="Chromosome"/>
</dbReference>
<dbReference type="GO" id="GO:0016784">
    <property type="term" value="F:3-mercaptopyruvate sulfurtransferase activity"/>
    <property type="evidence" value="ECO:0007669"/>
    <property type="project" value="UniProtKB-EC"/>
</dbReference>